<dbReference type="Gene3D" id="3.40.50.450">
    <property type="match status" value="1"/>
</dbReference>
<proteinExistence type="predicted"/>
<gene>
    <name evidence="1" type="ORF">CYJ10_30920</name>
</gene>
<dbReference type="Proteomes" id="UP000234341">
    <property type="component" value="Unassembled WGS sequence"/>
</dbReference>
<dbReference type="AlphaFoldDB" id="A0A2N5C3J9"/>
<name>A0A2N5C3J9_9BURK</name>
<reference evidence="1 2" key="1">
    <citation type="submission" date="2017-12" db="EMBL/GenBank/DDBJ databases">
        <title>Genome sequence of the active heterotrophic nitrifier-denitrifier, Cupriavidus pauculus UM1.</title>
        <authorList>
            <person name="Putonti C."/>
            <person name="Castignetti D."/>
        </authorList>
    </citation>
    <scope>NUCLEOTIDE SEQUENCE [LARGE SCALE GENOMIC DNA]</scope>
    <source>
        <strain evidence="1 2">UM1</strain>
    </source>
</reference>
<accession>A0A2N5C3J9</accession>
<evidence type="ECO:0000313" key="1">
    <source>
        <dbReference type="EMBL" id="PLP96791.1"/>
    </source>
</evidence>
<dbReference type="EMBL" id="PJRP01000023">
    <property type="protein sequence ID" value="PLP96791.1"/>
    <property type="molecule type" value="Genomic_DNA"/>
</dbReference>
<evidence type="ECO:0000313" key="2">
    <source>
        <dbReference type="Proteomes" id="UP000234341"/>
    </source>
</evidence>
<organism evidence="1 2">
    <name type="scientific">Cupriavidus pauculus</name>
    <dbReference type="NCBI Taxonomy" id="82633"/>
    <lineage>
        <taxon>Bacteria</taxon>
        <taxon>Pseudomonadati</taxon>
        <taxon>Pseudomonadota</taxon>
        <taxon>Betaproteobacteria</taxon>
        <taxon>Burkholderiales</taxon>
        <taxon>Burkholderiaceae</taxon>
        <taxon>Cupriavidus</taxon>
    </lineage>
</organism>
<protein>
    <recommendedName>
        <fullName evidence="3">Nucleoside 2-deoxyribosyltransferase</fullName>
    </recommendedName>
</protein>
<sequence length="283" mass="32331">MSQNEDLFAFVVMPFDKKFKDLYLYGIKDTAAKLGVRAERLDEQIYQEGMLERIYRQIDLADIVIADMSDKNPNVFYEVGYAHAKGKLCILLTSDAADIPFDLKHRRHIVHGASASTLAASLEAELKWAQEEIRTLRRSRIKVEFREPSGLVRRDKWEATAEVDFVIDLKNDSNLPSPEIEAAYLLTSDRWSISQNGKTCPRAGTAQDGTIQHFLDVPIRRLRKDVWGRLEFKGTRLMASIFNGEELKSEYQLSGTLALKLVTSEGVFDYNEYLDISIDEIPF</sequence>
<evidence type="ECO:0008006" key="3">
    <source>
        <dbReference type="Google" id="ProtNLM"/>
    </source>
</evidence>
<dbReference type="SUPFAM" id="SSF52309">
    <property type="entry name" value="N-(deoxy)ribosyltransferase-like"/>
    <property type="match status" value="1"/>
</dbReference>
<comment type="caution">
    <text evidence="1">The sequence shown here is derived from an EMBL/GenBank/DDBJ whole genome shotgun (WGS) entry which is preliminary data.</text>
</comment>